<dbReference type="SUPFAM" id="SSF102588">
    <property type="entry name" value="LmbE-like"/>
    <property type="match status" value="1"/>
</dbReference>
<dbReference type="PANTHER" id="PTHR12993">
    <property type="entry name" value="N-ACETYLGLUCOSAMINYL-PHOSPHATIDYLINOSITOL DE-N-ACETYLASE-RELATED"/>
    <property type="match status" value="1"/>
</dbReference>
<gene>
    <name evidence="1" type="ORF">NVS89_02630</name>
</gene>
<evidence type="ECO:0000313" key="1">
    <source>
        <dbReference type="EMBL" id="MCS0493977.1"/>
    </source>
</evidence>
<organism evidence="1 2">
    <name type="scientific">Ancylobacter mangrovi</name>
    <dbReference type="NCBI Taxonomy" id="2972472"/>
    <lineage>
        <taxon>Bacteria</taxon>
        <taxon>Pseudomonadati</taxon>
        <taxon>Pseudomonadota</taxon>
        <taxon>Alphaproteobacteria</taxon>
        <taxon>Hyphomicrobiales</taxon>
        <taxon>Xanthobacteraceae</taxon>
        <taxon>Ancylobacter</taxon>
    </lineage>
</organism>
<dbReference type="EMBL" id="JANTHZ010000001">
    <property type="protein sequence ID" value="MCS0493977.1"/>
    <property type="molecule type" value="Genomic_DNA"/>
</dbReference>
<keyword evidence="2" id="KW-1185">Reference proteome</keyword>
<dbReference type="AlphaFoldDB" id="A0A9X2P832"/>
<dbReference type="InterPro" id="IPR024078">
    <property type="entry name" value="LmbE-like_dom_sf"/>
</dbReference>
<dbReference type="Proteomes" id="UP001151088">
    <property type="component" value="Unassembled WGS sequence"/>
</dbReference>
<comment type="caution">
    <text evidence="1">The sequence shown here is derived from an EMBL/GenBank/DDBJ whole genome shotgun (WGS) entry which is preliminary data.</text>
</comment>
<proteinExistence type="predicted"/>
<dbReference type="PANTHER" id="PTHR12993:SF29">
    <property type="entry name" value="BLR3841 PROTEIN"/>
    <property type="match status" value="1"/>
</dbReference>
<sequence length="245" mass="26544">MMLTAGEALRAIEDFPVVEPAAFVRRGLLVVAPHPDDESLGCGGLIAACRSDGLPVTIVFVSDGAGSHPHSRAFPPPRLAALRREEAMAAAQRLGVEESRVHFIDLPDREVPTRGPLAEEAIARIAGLGEGADVVLVSWRHDPHCDHQASFELARQAVRRLDGARLFEYPVWGLTLSPLEPLDGPAPKGCRVEIEAFLPAKRRAIAAHASQTTNLIHDDPKGFRLTPSLIALFDTRFETYFEAGA</sequence>
<dbReference type="GO" id="GO:0016811">
    <property type="term" value="F:hydrolase activity, acting on carbon-nitrogen (but not peptide) bonds, in linear amides"/>
    <property type="evidence" value="ECO:0007669"/>
    <property type="project" value="TreeGrafter"/>
</dbReference>
<accession>A0A9X2P832</accession>
<evidence type="ECO:0000313" key="2">
    <source>
        <dbReference type="Proteomes" id="UP001151088"/>
    </source>
</evidence>
<dbReference type="InterPro" id="IPR003737">
    <property type="entry name" value="GlcNAc_PI_deacetylase-related"/>
</dbReference>
<dbReference type="Gene3D" id="3.40.50.10320">
    <property type="entry name" value="LmbE-like"/>
    <property type="match status" value="1"/>
</dbReference>
<protein>
    <submittedName>
        <fullName evidence="1">PIG-L family deacetylase</fullName>
    </submittedName>
</protein>
<name>A0A9X2P832_9HYPH</name>
<reference evidence="1" key="1">
    <citation type="submission" date="2022-08" db="EMBL/GenBank/DDBJ databases">
        <authorList>
            <person name="Li F."/>
        </authorList>
    </citation>
    <scope>NUCLEOTIDE SEQUENCE</scope>
    <source>
        <strain evidence="1">MQZ15Z-1</strain>
    </source>
</reference>
<dbReference type="Pfam" id="PF02585">
    <property type="entry name" value="PIG-L"/>
    <property type="match status" value="1"/>
</dbReference>